<comment type="caution">
    <text evidence="2">The sequence shown here is derived from an EMBL/GenBank/DDBJ whole genome shotgun (WGS) entry which is preliminary data.</text>
</comment>
<protein>
    <submittedName>
        <fullName evidence="2">Uncharacterized protein</fullName>
    </submittedName>
</protein>
<feature type="region of interest" description="Disordered" evidence="1">
    <location>
        <begin position="1"/>
        <end position="31"/>
    </location>
</feature>
<sequence length="378" mass="41489">MGRPRKRQKTDDEPPTPSQKRGVATSPRPIQPAVAKIGLEQPCQAEIIDPALAVMHNERSQFENICTAPVAQAIRSQRTTSNQSNGTPVLDTGTPPSQNRAPTPDTFDIFNTAYPTDVAQWPDFSTLEMLPLPVGDKFSGVEPDGLSSIDPDVNPEALSNLPSVPACPCLPNLYLTLSTLSTLSSFPFTRQTINTVESAYKTAKGVIYCPVCPQKFDTGSSNLMLACTLLNVLADQWNRLRKLVPDELRKSFGTVESQKSFVTTKEGQEWRLFVHNMIRAYAFGDAAIPTPPGVPASAPDTYPPLTLNGLCNALERRQRQWHRLDEATSEFPDRVTPELQAGHLVGDEDNPGKHLCLEIVNHAKCIVNALDKPTHCVR</sequence>
<organism evidence="2 3">
    <name type="scientific">Lithohypha guttulata</name>
    <dbReference type="NCBI Taxonomy" id="1690604"/>
    <lineage>
        <taxon>Eukaryota</taxon>
        <taxon>Fungi</taxon>
        <taxon>Dikarya</taxon>
        <taxon>Ascomycota</taxon>
        <taxon>Pezizomycotina</taxon>
        <taxon>Eurotiomycetes</taxon>
        <taxon>Chaetothyriomycetidae</taxon>
        <taxon>Chaetothyriales</taxon>
        <taxon>Trichomeriaceae</taxon>
        <taxon>Lithohypha</taxon>
    </lineage>
</organism>
<evidence type="ECO:0000313" key="2">
    <source>
        <dbReference type="EMBL" id="KAK5084696.1"/>
    </source>
</evidence>
<feature type="compositionally biased region" description="Polar residues" evidence="1">
    <location>
        <begin position="76"/>
        <end position="87"/>
    </location>
</feature>
<dbReference type="Proteomes" id="UP001309876">
    <property type="component" value="Unassembled WGS sequence"/>
</dbReference>
<name>A0AAN7SYA7_9EURO</name>
<reference evidence="2 3" key="1">
    <citation type="submission" date="2023-08" db="EMBL/GenBank/DDBJ databases">
        <title>Black Yeasts Isolated from many extreme environments.</title>
        <authorList>
            <person name="Coleine C."/>
            <person name="Stajich J.E."/>
            <person name="Selbmann L."/>
        </authorList>
    </citation>
    <scope>NUCLEOTIDE SEQUENCE [LARGE SCALE GENOMIC DNA]</scope>
    <source>
        <strain evidence="2 3">CCFEE 5910</strain>
    </source>
</reference>
<gene>
    <name evidence="2" type="ORF">LTR05_005774</name>
</gene>
<keyword evidence="3" id="KW-1185">Reference proteome</keyword>
<evidence type="ECO:0000256" key="1">
    <source>
        <dbReference type="SAM" id="MobiDB-lite"/>
    </source>
</evidence>
<dbReference type="AlphaFoldDB" id="A0AAN7SYA7"/>
<accession>A0AAN7SYA7</accession>
<proteinExistence type="predicted"/>
<feature type="region of interest" description="Disordered" evidence="1">
    <location>
        <begin position="76"/>
        <end position="101"/>
    </location>
</feature>
<evidence type="ECO:0000313" key="3">
    <source>
        <dbReference type="Proteomes" id="UP001309876"/>
    </source>
</evidence>
<dbReference type="EMBL" id="JAVRRJ010000005">
    <property type="protein sequence ID" value="KAK5084696.1"/>
    <property type="molecule type" value="Genomic_DNA"/>
</dbReference>